<dbReference type="Proteomes" id="UP000664781">
    <property type="component" value="Unassembled WGS sequence"/>
</dbReference>
<evidence type="ECO:0000313" key="2">
    <source>
        <dbReference type="EMBL" id="MBO0654354.1"/>
    </source>
</evidence>
<name>A0A939FNF7_9ACTN</name>
<comment type="caution">
    <text evidence="2">The sequence shown here is derived from an EMBL/GenBank/DDBJ whole genome shotgun (WGS) entry which is preliminary data.</text>
</comment>
<proteinExistence type="predicted"/>
<dbReference type="EMBL" id="JAFMOF010000002">
    <property type="protein sequence ID" value="MBO0654354.1"/>
    <property type="molecule type" value="Genomic_DNA"/>
</dbReference>
<reference evidence="2" key="1">
    <citation type="submission" date="2021-03" db="EMBL/GenBank/DDBJ databases">
        <title>Streptomyces strains.</title>
        <authorList>
            <person name="Lund M.B."/>
            <person name="Toerring T."/>
        </authorList>
    </citation>
    <scope>NUCLEOTIDE SEQUENCE</scope>
    <source>
        <strain evidence="2">JCM 4242</strain>
    </source>
</reference>
<feature type="region of interest" description="Disordered" evidence="1">
    <location>
        <begin position="1"/>
        <end position="22"/>
    </location>
</feature>
<evidence type="ECO:0000313" key="3">
    <source>
        <dbReference type="Proteomes" id="UP000664781"/>
    </source>
</evidence>
<dbReference type="RefSeq" id="WP_086573079.1">
    <property type="nucleotide sequence ID" value="NZ_JAFMOF010000002.1"/>
</dbReference>
<protein>
    <submittedName>
        <fullName evidence="2">Uncharacterized protein</fullName>
    </submittedName>
</protein>
<dbReference type="AlphaFoldDB" id="A0A939FNF7"/>
<accession>A0A939FNF7</accession>
<organism evidence="2 3">
    <name type="scientific">Streptomyces triculaminicus</name>
    <dbReference type="NCBI Taxonomy" id="2816232"/>
    <lineage>
        <taxon>Bacteria</taxon>
        <taxon>Bacillati</taxon>
        <taxon>Actinomycetota</taxon>
        <taxon>Actinomycetes</taxon>
        <taxon>Kitasatosporales</taxon>
        <taxon>Streptomycetaceae</taxon>
        <taxon>Streptomyces</taxon>
    </lineage>
</organism>
<sequence>MTPDAPEPGSVPESVPQPGPVTAWRLRPGFAVTLLRNGLHLRGRRGSVTLEGSTALPSLWRLLEEPLRTGESTELLRQAEAGSSVRKALDTLIAQLRAHDLIVEAPADPTPDWVAATAERPVEAASAIAAAWVQVLAGAPGGPLAEAAGRALSQGGASVSYAAGRALPAGAVLLCAGEDERWAVAAGVCGDAGYVTAPGSPEQVRADAAALAARLSSGAQSSSSGVFASLLAGSAAHRLLCAVGGLPDPASEGDDQRLLPGLPAVLVAGVRPLRADYRTWLGPDRLDADRRVTLDPARTLTEALGRVSALGDERTGVLPAPLPGDLRQLPVPLAACDLPDGTVLAGAPRLDLARLDAFCRAAEVRLGGACRAVGATPSQAWGRALRRAAARTTAPAPGDTPLPSALWFGHPQARHWWTALTVRQGVRARLEVFRVRPDEDVYHAVVHNAGQDVGQDFGQVLGRAVEATPGDAAAFAALSAVAALSAAGEELTVRYPCGSDGSAAALATVDARAAAWEDNGWTTGWLADVARREPTLHTALHRLTGPTGLRADETATQHHELVALLRAFGFTVLTAEEGER</sequence>
<evidence type="ECO:0000256" key="1">
    <source>
        <dbReference type="SAM" id="MobiDB-lite"/>
    </source>
</evidence>
<gene>
    <name evidence="2" type="ORF">J1792_16695</name>
</gene>
<keyword evidence="3" id="KW-1185">Reference proteome</keyword>